<dbReference type="EMBL" id="NFKP01000030">
    <property type="protein sequence ID" value="OUP67608.1"/>
    <property type="molecule type" value="Genomic_DNA"/>
</dbReference>
<evidence type="ECO:0000313" key="1">
    <source>
        <dbReference type="EMBL" id="OUP67608.1"/>
    </source>
</evidence>
<organism evidence="1 2">
    <name type="scientific">Anaerotruncus colihominis</name>
    <dbReference type="NCBI Taxonomy" id="169435"/>
    <lineage>
        <taxon>Bacteria</taxon>
        <taxon>Bacillati</taxon>
        <taxon>Bacillota</taxon>
        <taxon>Clostridia</taxon>
        <taxon>Eubacteriales</taxon>
        <taxon>Oscillospiraceae</taxon>
        <taxon>Anaerotruncus</taxon>
    </lineage>
</organism>
<dbReference type="AlphaFoldDB" id="A0A1Y4MT53"/>
<accession>A0A1Y4MT53</accession>
<comment type="caution">
    <text evidence="1">The sequence shown here is derived from an EMBL/GenBank/DDBJ whole genome shotgun (WGS) entry which is preliminary data.</text>
</comment>
<reference evidence="2" key="1">
    <citation type="submission" date="2017-04" db="EMBL/GenBank/DDBJ databases">
        <title>Function of individual gut microbiota members based on whole genome sequencing of pure cultures obtained from chicken caecum.</title>
        <authorList>
            <person name="Medvecky M."/>
            <person name="Cejkova D."/>
            <person name="Polansky O."/>
            <person name="Karasova D."/>
            <person name="Kubasova T."/>
            <person name="Cizek A."/>
            <person name="Rychlik I."/>
        </authorList>
    </citation>
    <scope>NUCLEOTIDE SEQUENCE [LARGE SCALE GENOMIC DNA]</scope>
    <source>
        <strain evidence="2">An175</strain>
    </source>
</reference>
<sequence>MTTYTFHAILQFVSHQLPERDIQALSQAIRGCIPDGSGERLNGIQEVEGSIPFVSTKKMPTLDTIGRNADGIGLFGGGSPPQISQLKQKIQTGGSQKLAGSEPQNSIEIHSVLFEMRFFKKGAVFIFRKRALNWHCKVNMKK</sequence>
<dbReference type="RefSeq" id="WP_087302995.1">
    <property type="nucleotide sequence ID" value="NZ_NFKP01000030.1"/>
</dbReference>
<name>A0A1Y4MT53_9FIRM</name>
<gene>
    <name evidence="1" type="ORF">B5F11_17530</name>
</gene>
<dbReference type="Proteomes" id="UP000196386">
    <property type="component" value="Unassembled WGS sequence"/>
</dbReference>
<proteinExistence type="predicted"/>
<protein>
    <submittedName>
        <fullName evidence="1">Uncharacterized protein</fullName>
    </submittedName>
</protein>
<evidence type="ECO:0000313" key="2">
    <source>
        <dbReference type="Proteomes" id="UP000196386"/>
    </source>
</evidence>